<dbReference type="KEGG" id="llh:I41_50140"/>
<gene>
    <name evidence="2" type="ORF">I41_50140</name>
</gene>
<protein>
    <recommendedName>
        <fullName evidence="4">CARDB domain-containing protein</fullName>
    </recommendedName>
</protein>
<sequence length="565" mass="54688" precursor="true">MFTAIFSKRARCLALVAVMATGAEAHAGRFSDMVGGGLNAARSVGGSAASRASQGLGAARSVASRGAGVARSAATQGAAVARGAATRSVGVAQNVAGRGVGAAQVVTARGVNAAQNVASRGAGVAQNVASRGVGVAQNVATRGVNAAGSAVNRARLAQDAVQNRIGAGGLLPNAAAGNGAVAQGVARFAGATQIAAGGAPGLLPNNGVRLEHLKAGVANRTHDALNVVAAIPPKLVDGAGRVAQATGLPALPPNLKQAVNDVAALPQVAVNIPVGAVVKSKLQGAVGQGQLTNGAAVAGGAALAATGLGENGLAANGLAGDALDVAQQIQQAAADPANAVANNGAAIDAALAATDLAAGIVGTVDAAQPDLSAVAALPIPAGARSIVVNRPVSGGALPAPAMEVADEAVPAEFAPAEPAAAAATEASAEPAAPALLSNADLVLEDLQLAAQATAIVGPAYRVQFRNQGSTAATDFYVVLLAGTSATATEDAPRAVLHVASVAPGEAVEAILRLPAAALQMTDASGARREMTHVFVSLDFTDAIGEIDETNNLAIVEAVALATAMR</sequence>
<accession>A0A517U557</accession>
<feature type="signal peptide" evidence="1">
    <location>
        <begin position="1"/>
        <end position="27"/>
    </location>
</feature>
<evidence type="ECO:0008006" key="4">
    <source>
        <dbReference type="Google" id="ProtNLM"/>
    </source>
</evidence>
<evidence type="ECO:0000313" key="2">
    <source>
        <dbReference type="EMBL" id="QDT75771.1"/>
    </source>
</evidence>
<keyword evidence="1" id="KW-0732">Signal</keyword>
<dbReference type="Gene3D" id="2.60.40.10">
    <property type="entry name" value="Immunoglobulins"/>
    <property type="match status" value="1"/>
</dbReference>
<dbReference type="RefSeq" id="WP_145435551.1">
    <property type="nucleotide sequence ID" value="NZ_CP036339.1"/>
</dbReference>
<dbReference type="OrthoDB" id="9859490at2"/>
<evidence type="ECO:0000313" key="3">
    <source>
        <dbReference type="Proteomes" id="UP000317909"/>
    </source>
</evidence>
<evidence type="ECO:0000256" key="1">
    <source>
        <dbReference type="SAM" id="SignalP"/>
    </source>
</evidence>
<reference evidence="2 3" key="1">
    <citation type="submission" date="2019-02" db="EMBL/GenBank/DDBJ databases">
        <title>Deep-cultivation of Planctomycetes and their phenomic and genomic characterization uncovers novel biology.</title>
        <authorList>
            <person name="Wiegand S."/>
            <person name="Jogler M."/>
            <person name="Boedeker C."/>
            <person name="Pinto D."/>
            <person name="Vollmers J."/>
            <person name="Rivas-Marin E."/>
            <person name="Kohn T."/>
            <person name="Peeters S.H."/>
            <person name="Heuer A."/>
            <person name="Rast P."/>
            <person name="Oberbeckmann S."/>
            <person name="Bunk B."/>
            <person name="Jeske O."/>
            <person name="Meyerdierks A."/>
            <person name="Storesund J.E."/>
            <person name="Kallscheuer N."/>
            <person name="Luecker S."/>
            <person name="Lage O.M."/>
            <person name="Pohl T."/>
            <person name="Merkel B.J."/>
            <person name="Hornburger P."/>
            <person name="Mueller R.-W."/>
            <person name="Bruemmer F."/>
            <person name="Labrenz M."/>
            <person name="Spormann A.M."/>
            <person name="Op den Camp H."/>
            <person name="Overmann J."/>
            <person name="Amann R."/>
            <person name="Jetten M.S.M."/>
            <person name="Mascher T."/>
            <person name="Medema M.H."/>
            <person name="Devos D.P."/>
            <person name="Kaster A.-K."/>
            <person name="Ovreas L."/>
            <person name="Rohde M."/>
            <person name="Galperin M.Y."/>
            <person name="Jogler C."/>
        </authorList>
    </citation>
    <scope>NUCLEOTIDE SEQUENCE [LARGE SCALE GENOMIC DNA]</scope>
    <source>
        <strain evidence="2 3">I41</strain>
    </source>
</reference>
<proteinExistence type="predicted"/>
<dbReference type="InterPro" id="IPR013783">
    <property type="entry name" value="Ig-like_fold"/>
</dbReference>
<dbReference type="Proteomes" id="UP000317909">
    <property type="component" value="Chromosome"/>
</dbReference>
<dbReference type="EMBL" id="CP036339">
    <property type="protein sequence ID" value="QDT75771.1"/>
    <property type="molecule type" value="Genomic_DNA"/>
</dbReference>
<name>A0A517U557_9BACT</name>
<organism evidence="2 3">
    <name type="scientific">Lacipirellula limnantheis</name>
    <dbReference type="NCBI Taxonomy" id="2528024"/>
    <lineage>
        <taxon>Bacteria</taxon>
        <taxon>Pseudomonadati</taxon>
        <taxon>Planctomycetota</taxon>
        <taxon>Planctomycetia</taxon>
        <taxon>Pirellulales</taxon>
        <taxon>Lacipirellulaceae</taxon>
        <taxon>Lacipirellula</taxon>
    </lineage>
</organism>
<feature type="chain" id="PRO_5021795918" description="CARDB domain-containing protein" evidence="1">
    <location>
        <begin position="28"/>
        <end position="565"/>
    </location>
</feature>
<keyword evidence="3" id="KW-1185">Reference proteome</keyword>
<dbReference type="AlphaFoldDB" id="A0A517U557"/>